<dbReference type="PROSITE" id="PS50844">
    <property type="entry name" value="AFP_LIKE"/>
    <property type="match status" value="1"/>
</dbReference>
<dbReference type="InterPro" id="IPR057736">
    <property type="entry name" value="SAF_PseI/NeuA/NeuB"/>
</dbReference>
<dbReference type="eggNOG" id="ENOG502QR5J">
    <property type="taxonomic scope" value="Eukaryota"/>
</dbReference>
<feature type="domain" description="AFP-like" evidence="1">
    <location>
        <begin position="321"/>
        <end position="380"/>
    </location>
</feature>
<accession>Q0C783</accession>
<dbReference type="Pfam" id="PF08666">
    <property type="entry name" value="SAF"/>
    <property type="match status" value="1"/>
</dbReference>
<reference evidence="2" key="1">
    <citation type="submission" date="2005-10" db="EMBL/GenBank/DDBJ databases">
        <authorList>
            <person name="Loftus B.J."/>
            <person name="Nene V.M."/>
            <person name="Hannick L.I."/>
            <person name="Bidwell S."/>
            <person name="Haas B."/>
            <person name="Amedeo P."/>
            <person name="Orvis J."/>
            <person name="Wortman J.R."/>
            <person name="White O.R."/>
            <person name="Salzberg S."/>
            <person name="Shumway M."/>
            <person name="Koo H."/>
            <person name="Zhao Y."/>
            <person name="Holmes M."/>
            <person name="Miller J."/>
            <person name="Schatz M."/>
            <person name="Pop M."/>
            <person name="Pai G."/>
            <person name="Utterback T."/>
            <person name="Rogers Y.-H."/>
            <person name="Kravitz S."/>
            <person name="Fraser C.M."/>
        </authorList>
    </citation>
    <scope>NUCLEOTIDE SEQUENCE</scope>
    <source>
        <strain evidence="2">Liverpool</strain>
    </source>
</reference>
<reference evidence="2" key="2">
    <citation type="journal article" date="2007" name="Science">
        <title>Genome sequence of Aedes aegypti, a major arbovirus vector.</title>
        <authorList>
            <person name="Nene V."/>
            <person name="Wortman J.R."/>
            <person name="Lawson D."/>
            <person name="Haas B."/>
            <person name="Kodira C."/>
            <person name="Tu Z.J."/>
            <person name="Loftus B."/>
            <person name="Xi Z."/>
            <person name="Megy K."/>
            <person name="Grabherr M."/>
            <person name="Ren Q."/>
            <person name="Zdobnov E.M."/>
            <person name="Lobo N.F."/>
            <person name="Campbell K.S."/>
            <person name="Brown S.E."/>
            <person name="Bonaldo M.F."/>
            <person name="Zhu J."/>
            <person name="Sinkins S.P."/>
            <person name="Hogenkamp D.G."/>
            <person name="Amedeo P."/>
            <person name="Arensburger P."/>
            <person name="Atkinson P.W."/>
            <person name="Bidwell S."/>
            <person name="Biedler J."/>
            <person name="Birney E."/>
            <person name="Bruggner R.V."/>
            <person name="Costas J."/>
            <person name="Coy M.R."/>
            <person name="Crabtree J."/>
            <person name="Crawford M."/>
            <person name="Debruyn B."/>
            <person name="Decaprio D."/>
            <person name="Eiglmeier K."/>
            <person name="Eisenstadt E."/>
            <person name="El-Dorry H."/>
            <person name="Gelbart W.M."/>
            <person name="Gomes S.L."/>
            <person name="Hammond M."/>
            <person name="Hannick L.I."/>
            <person name="Hogan J.R."/>
            <person name="Holmes M.H."/>
            <person name="Jaffe D."/>
            <person name="Johnston J.S."/>
            <person name="Kennedy R.C."/>
            <person name="Koo H."/>
            <person name="Kravitz S."/>
            <person name="Kriventseva E.V."/>
            <person name="Kulp D."/>
            <person name="Labutti K."/>
            <person name="Lee E."/>
            <person name="Li S."/>
            <person name="Lovin D.D."/>
            <person name="Mao C."/>
            <person name="Mauceli E."/>
            <person name="Menck C.F."/>
            <person name="Miller J.R."/>
            <person name="Montgomery P."/>
            <person name="Mori A."/>
            <person name="Nascimento A.L."/>
            <person name="Naveira H.F."/>
            <person name="Nusbaum C."/>
            <person name="O'leary S."/>
            <person name="Orvis J."/>
            <person name="Pertea M."/>
            <person name="Quesneville H."/>
            <person name="Reidenbach K.R."/>
            <person name="Rogers Y.H."/>
            <person name="Roth C.W."/>
            <person name="Schneider J.R."/>
            <person name="Schatz M."/>
            <person name="Shumway M."/>
            <person name="Stanke M."/>
            <person name="Stinson E.O."/>
            <person name="Tubio J.M."/>
            <person name="Vanzee J.P."/>
            <person name="Verjovski-Almeida S."/>
            <person name="Werner D."/>
            <person name="White O."/>
            <person name="Wyder S."/>
            <person name="Zeng Q."/>
            <person name="Zhao Q."/>
            <person name="Zhao Y."/>
            <person name="Hill C.A."/>
            <person name="Raikhel A.S."/>
            <person name="Soares M.B."/>
            <person name="Knudson D.L."/>
            <person name="Lee N.H."/>
            <person name="Galagan J."/>
            <person name="Salzberg S.L."/>
            <person name="Paulsen I.T."/>
            <person name="Dimopoulos G."/>
            <person name="Collins F.H."/>
            <person name="Birren B."/>
            <person name="Fraser-Liggett C.M."/>
            <person name="Severson D.W."/>
        </authorList>
    </citation>
    <scope>NUCLEOTIDE SEQUENCE [LARGE SCALE GENOMIC DNA]</scope>
    <source>
        <strain evidence="2">Liverpool</strain>
    </source>
</reference>
<dbReference type="InterPro" id="IPR036732">
    <property type="entry name" value="AFP_Neu5c_C_sf"/>
</dbReference>
<dbReference type="STRING" id="7159.Q0C783"/>
<dbReference type="InterPro" id="IPR013132">
    <property type="entry name" value="PseI/NeuA/B-like_N"/>
</dbReference>
<dbReference type="GO" id="GO:0047444">
    <property type="term" value="F:N-acylneuraminate-9-phosphate synthase activity"/>
    <property type="evidence" value="ECO:0007669"/>
    <property type="project" value="TreeGrafter"/>
</dbReference>
<dbReference type="PANTHER" id="PTHR42966:SF1">
    <property type="entry name" value="SIALIC ACID SYNTHASE"/>
    <property type="match status" value="1"/>
</dbReference>
<dbReference type="Gene3D" id="3.20.20.70">
    <property type="entry name" value="Aldolase class I"/>
    <property type="match status" value="1"/>
</dbReference>
<dbReference type="OMA" id="MTYIDYR"/>
<dbReference type="InterPro" id="IPR006190">
    <property type="entry name" value="SAF_AFP_Neu5Ac"/>
</dbReference>
<dbReference type="InterPro" id="IPR013974">
    <property type="entry name" value="SAF"/>
</dbReference>
<gene>
    <name evidence="2" type="ORF">AaeL_AAEL000097</name>
</gene>
<reference evidence="2" key="3">
    <citation type="submission" date="2012-09" db="EMBL/GenBank/DDBJ databases">
        <authorList>
            <consortium name="VectorBase"/>
        </authorList>
    </citation>
    <scope>NUCLEOTIDE SEQUENCE</scope>
    <source>
        <strain evidence="2">Liverpool</strain>
    </source>
</reference>
<dbReference type="PaxDb" id="7159-AAEL000097-PC"/>
<dbReference type="SMART" id="SM00858">
    <property type="entry name" value="SAF"/>
    <property type="match status" value="1"/>
</dbReference>
<evidence type="ECO:0000313" key="3">
    <source>
        <dbReference type="Proteomes" id="UP000682892"/>
    </source>
</evidence>
<evidence type="ECO:0000313" key="2">
    <source>
        <dbReference type="EMBL" id="EAT48943.1"/>
    </source>
</evidence>
<dbReference type="AlphaFoldDB" id="Q0C783"/>
<dbReference type="SUPFAM" id="SSF51269">
    <property type="entry name" value="AFP III-like domain"/>
    <property type="match status" value="1"/>
</dbReference>
<dbReference type="Proteomes" id="UP000682892">
    <property type="component" value="Chromosome 1"/>
</dbReference>
<proteinExistence type="predicted"/>
<protein>
    <submittedName>
        <fullName evidence="2">AAEL000097-PA</fullName>
    </submittedName>
</protein>
<organism evidence="2 3">
    <name type="scientific">Aedes aegypti</name>
    <name type="common">Yellowfever mosquito</name>
    <name type="synonym">Culex aegypti</name>
    <dbReference type="NCBI Taxonomy" id="7159"/>
    <lineage>
        <taxon>Eukaryota</taxon>
        <taxon>Metazoa</taxon>
        <taxon>Ecdysozoa</taxon>
        <taxon>Arthropoda</taxon>
        <taxon>Hexapoda</taxon>
        <taxon>Insecta</taxon>
        <taxon>Pterygota</taxon>
        <taxon>Neoptera</taxon>
        <taxon>Endopterygota</taxon>
        <taxon>Diptera</taxon>
        <taxon>Nematocera</taxon>
        <taxon>Culicoidea</taxon>
        <taxon>Culicidae</taxon>
        <taxon>Culicinae</taxon>
        <taxon>Aedini</taxon>
        <taxon>Aedes</taxon>
        <taxon>Stegomyia</taxon>
    </lineage>
</organism>
<dbReference type="VEuPathDB" id="VectorBase:AAEL000097"/>
<sequence length="386" mass="42554">VIANDIMNISGKIVSNNGPVLIVAEIGQNHQGSVPIAKEMILKAKEIGVDCVKFQKSDLASKFTRKALERPYDGPNSWGGTYGEHKMHLEFSIDEYKDLQKFCSDIGILFTASAMDPVSFQQLVDLKVPFIKIGSGDADNLPMLRQAALVNMPLVVSTGMQSWVQVQLIRKILSGKATALLHCVSAYPTPPEEAYLNLIPLYRQHLPDLVIGYSGHEQGLQITVASVLLGARIVERHFTLDKNWKGTDHKASLDPTEFGRLVKYIRTVENMERTETTVQVQNICAQVLTEEELDHALKSVTVDDRKLLESEIACHSKLGKSLVFGSDIEPGHVLQAADVAVKVSEPRGLSPTLFDSVVGKIVAVRRSKDDPIQENDLVNLIAQKLL</sequence>
<evidence type="ECO:0000259" key="1">
    <source>
        <dbReference type="PROSITE" id="PS50844"/>
    </source>
</evidence>
<dbReference type="PhylomeDB" id="Q0C783"/>
<dbReference type="CDD" id="cd11615">
    <property type="entry name" value="SAF_NeuB_like"/>
    <property type="match status" value="1"/>
</dbReference>
<dbReference type="PANTHER" id="PTHR42966">
    <property type="entry name" value="N-ACETYLNEURAMINATE SYNTHASE"/>
    <property type="match status" value="1"/>
</dbReference>
<dbReference type="Pfam" id="PF03102">
    <property type="entry name" value="NeuB"/>
    <property type="match status" value="1"/>
</dbReference>
<dbReference type="Gene3D" id="3.90.1210.10">
    <property type="entry name" value="Antifreeze-like/N-acetylneuraminic acid synthase C-terminal domain"/>
    <property type="match status" value="1"/>
</dbReference>
<dbReference type="InterPro" id="IPR013785">
    <property type="entry name" value="Aldolase_TIM"/>
</dbReference>
<dbReference type="GO" id="GO:0016051">
    <property type="term" value="P:carbohydrate biosynthetic process"/>
    <property type="evidence" value="ECO:0007669"/>
    <property type="project" value="InterPro"/>
</dbReference>
<dbReference type="SUPFAM" id="SSF51569">
    <property type="entry name" value="Aldolase"/>
    <property type="match status" value="1"/>
</dbReference>
<dbReference type="EMBL" id="CH477186">
    <property type="protein sequence ID" value="EAT48943.1"/>
    <property type="molecule type" value="Genomic_DNA"/>
</dbReference>
<dbReference type="InterPro" id="IPR051690">
    <property type="entry name" value="PseI-like"/>
</dbReference>
<name>Q0C783_AEDAE</name>
<feature type="non-terminal residue" evidence="2">
    <location>
        <position position="1"/>
    </location>
</feature>